<evidence type="ECO:0000313" key="3">
    <source>
        <dbReference type="Proteomes" id="UP001157733"/>
    </source>
</evidence>
<protein>
    <submittedName>
        <fullName evidence="2">Uncharacterized protein</fullName>
    </submittedName>
</protein>
<name>A0ABM9HA79_9BACT</name>
<sequence length="35" mass="3647">MSVWFHPNASLPNSIAPDTPQRKAGFPAPVSVGGL</sequence>
<gene>
    <name evidence="2" type="ORF">NSPWAT_0188</name>
</gene>
<reference evidence="2 3" key="1">
    <citation type="submission" date="2022-09" db="EMBL/GenBank/DDBJ databases">
        <authorList>
            <person name="Kop L."/>
        </authorList>
    </citation>
    <scope>NUCLEOTIDE SEQUENCE [LARGE SCALE GENOMIC DNA]</scope>
    <source>
        <strain evidence="2 3">347</strain>
    </source>
</reference>
<evidence type="ECO:0000313" key="2">
    <source>
        <dbReference type="EMBL" id="CAI2717047.1"/>
    </source>
</evidence>
<dbReference type="EMBL" id="OX336137">
    <property type="protein sequence ID" value="CAI2717047.1"/>
    <property type="molecule type" value="Genomic_DNA"/>
</dbReference>
<keyword evidence="3" id="KW-1185">Reference proteome</keyword>
<feature type="region of interest" description="Disordered" evidence="1">
    <location>
        <begin position="1"/>
        <end position="35"/>
    </location>
</feature>
<dbReference type="Proteomes" id="UP001157733">
    <property type="component" value="Chromosome"/>
</dbReference>
<proteinExistence type="predicted"/>
<accession>A0ABM9HA79</accession>
<organism evidence="2 3">
    <name type="scientific">Nitrospina watsonii</name>
    <dbReference type="NCBI Taxonomy" id="1323948"/>
    <lineage>
        <taxon>Bacteria</taxon>
        <taxon>Pseudomonadati</taxon>
        <taxon>Nitrospinota/Tectimicrobiota group</taxon>
        <taxon>Nitrospinota</taxon>
        <taxon>Nitrospinia</taxon>
        <taxon>Nitrospinales</taxon>
        <taxon>Nitrospinaceae</taxon>
        <taxon>Nitrospina</taxon>
    </lineage>
</organism>
<evidence type="ECO:0000256" key="1">
    <source>
        <dbReference type="SAM" id="MobiDB-lite"/>
    </source>
</evidence>